<keyword evidence="2" id="KW-0547">Nucleotide-binding</keyword>
<keyword evidence="5" id="KW-0449">Lipoprotein</keyword>
<evidence type="ECO:0000256" key="2">
    <source>
        <dbReference type="ARBA" id="ARBA00022741"/>
    </source>
</evidence>
<dbReference type="Gene3D" id="3.40.50.300">
    <property type="entry name" value="P-loop containing nucleotide triphosphate hydrolases"/>
    <property type="match status" value="1"/>
</dbReference>
<comment type="caution">
    <text evidence="5">The sequence shown here is derived from an EMBL/GenBank/DDBJ whole genome shotgun (WGS) entry which is preliminary data.</text>
</comment>
<keyword evidence="3 5" id="KW-0067">ATP-binding</keyword>
<dbReference type="PANTHER" id="PTHR24220:SF692">
    <property type="entry name" value="ABC TRANSPORTER DOMAIN-CONTAINING PROTEIN"/>
    <property type="match status" value="1"/>
</dbReference>
<evidence type="ECO:0000313" key="5">
    <source>
        <dbReference type="EMBL" id="PRR83575.1"/>
    </source>
</evidence>
<gene>
    <name evidence="5" type="primary">lolD_2</name>
    <name evidence="5" type="ORF">CLVI_08250</name>
</gene>
<dbReference type="FunFam" id="3.40.50.300:FF:000032">
    <property type="entry name" value="Export ABC transporter ATP-binding protein"/>
    <property type="match status" value="1"/>
</dbReference>
<keyword evidence="5" id="KW-0378">Hydrolase</keyword>
<dbReference type="InterPro" id="IPR015854">
    <property type="entry name" value="ABC_transpr_LolD-like"/>
</dbReference>
<dbReference type="EC" id="3.6.3.-" evidence="5"/>
<dbReference type="InterPro" id="IPR027417">
    <property type="entry name" value="P-loop_NTPase"/>
</dbReference>
<dbReference type="InterPro" id="IPR017911">
    <property type="entry name" value="MacB-like_ATP-bd"/>
</dbReference>
<dbReference type="OrthoDB" id="9802264at2"/>
<dbReference type="GO" id="GO:0005886">
    <property type="term" value="C:plasma membrane"/>
    <property type="evidence" value="ECO:0007669"/>
    <property type="project" value="TreeGrafter"/>
</dbReference>
<dbReference type="PANTHER" id="PTHR24220">
    <property type="entry name" value="IMPORT ATP-BINDING PROTEIN"/>
    <property type="match status" value="1"/>
</dbReference>
<feature type="domain" description="ABC transporter" evidence="4">
    <location>
        <begin position="6"/>
        <end position="244"/>
    </location>
</feature>
<sequence>MRNVVIKTNNLCKSFVTGKTAHNVIKNLNLDIYEGDFTVIMGSSGSGKSTLLYSLSGMDLATSGSVNILGNEITSMKEEDLSSVRRKDISFVFQSINLLPDITVFENIAYCGYGVNKNKKEVNEKVLKLLKDFGLEEDKDKYPSEISGGMQQRVAIARALITSPKILFGDEPTGALNSTKGEEVLDILSELNSKGQTVVMVTHDLKAAARASRLVYLKDGRVDGELSLDKFSKTDYKNRETIIFEFLSERGW</sequence>
<organism evidence="5 6">
    <name type="scientific">Clostridium vincentii</name>
    <dbReference type="NCBI Taxonomy" id="52704"/>
    <lineage>
        <taxon>Bacteria</taxon>
        <taxon>Bacillati</taxon>
        <taxon>Bacillota</taxon>
        <taxon>Clostridia</taxon>
        <taxon>Eubacteriales</taxon>
        <taxon>Clostridiaceae</taxon>
        <taxon>Clostridium</taxon>
    </lineage>
</organism>
<reference evidence="5 6" key="1">
    <citation type="submission" date="2018-03" db="EMBL/GenBank/DDBJ databases">
        <title>Genome sequence of Clostridium vincentii DSM 10228.</title>
        <authorList>
            <person name="Poehlein A."/>
            <person name="Daniel R."/>
        </authorList>
    </citation>
    <scope>NUCLEOTIDE SEQUENCE [LARGE SCALE GENOMIC DNA]</scope>
    <source>
        <strain evidence="5 6">DSM 10228</strain>
    </source>
</reference>
<dbReference type="GO" id="GO:0098796">
    <property type="term" value="C:membrane protein complex"/>
    <property type="evidence" value="ECO:0007669"/>
    <property type="project" value="UniProtKB-ARBA"/>
</dbReference>
<evidence type="ECO:0000259" key="4">
    <source>
        <dbReference type="PROSITE" id="PS50893"/>
    </source>
</evidence>
<dbReference type="PROSITE" id="PS50893">
    <property type="entry name" value="ABC_TRANSPORTER_2"/>
    <property type="match status" value="1"/>
</dbReference>
<dbReference type="SUPFAM" id="SSF52540">
    <property type="entry name" value="P-loop containing nucleoside triphosphate hydrolases"/>
    <property type="match status" value="1"/>
</dbReference>
<dbReference type="Pfam" id="PF00005">
    <property type="entry name" value="ABC_tran"/>
    <property type="match status" value="1"/>
</dbReference>
<dbReference type="CDD" id="cd03255">
    <property type="entry name" value="ABC_MJ0796_LolCDE_FtsE"/>
    <property type="match status" value="1"/>
</dbReference>
<dbReference type="RefSeq" id="WP_106058855.1">
    <property type="nucleotide sequence ID" value="NZ_PVXQ01000006.1"/>
</dbReference>
<protein>
    <submittedName>
        <fullName evidence="5">Lipoprotein-releasing system ATP-binding protein LolD</fullName>
        <ecNumber evidence="5">3.6.3.-</ecNumber>
    </submittedName>
</protein>
<dbReference type="SMART" id="SM00382">
    <property type="entry name" value="AAA"/>
    <property type="match status" value="1"/>
</dbReference>
<dbReference type="Proteomes" id="UP000239471">
    <property type="component" value="Unassembled WGS sequence"/>
</dbReference>
<evidence type="ECO:0000256" key="3">
    <source>
        <dbReference type="ARBA" id="ARBA00022840"/>
    </source>
</evidence>
<name>A0A2T0BI61_9CLOT</name>
<dbReference type="GO" id="GO:0022857">
    <property type="term" value="F:transmembrane transporter activity"/>
    <property type="evidence" value="ECO:0007669"/>
    <property type="project" value="TreeGrafter"/>
</dbReference>
<keyword evidence="1" id="KW-0813">Transport</keyword>
<dbReference type="InterPro" id="IPR017871">
    <property type="entry name" value="ABC_transporter-like_CS"/>
</dbReference>
<dbReference type="GO" id="GO:0005524">
    <property type="term" value="F:ATP binding"/>
    <property type="evidence" value="ECO:0007669"/>
    <property type="project" value="UniProtKB-KW"/>
</dbReference>
<dbReference type="AlphaFoldDB" id="A0A2T0BI61"/>
<keyword evidence="6" id="KW-1185">Reference proteome</keyword>
<dbReference type="EMBL" id="PVXQ01000006">
    <property type="protein sequence ID" value="PRR83575.1"/>
    <property type="molecule type" value="Genomic_DNA"/>
</dbReference>
<dbReference type="GO" id="GO:0016887">
    <property type="term" value="F:ATP hydrolysis activity"/>
    <property type="evidence" value="ECO:0007669"/>
    <property type="project" value="InterPro"/>
</dbReference>
<evidence type="ECO:0000313" key="6">
    <source>
        <dbReference type="Proteomes" id="UP000239471"/>
    </source>
</evidence>
<dbReference type="PROSITE" id="PS00211">
    <property type="entry name" value="ABC_TRANSPORTER_1"/>
    <property type="match status" value="1"/>
</dbReference>
<dbReference type="InterPro" id="IPR003593">
    <property type="entry name" value="AAA+_ATPase"/>
</dbReference>
<proteinExistence type="predicted"/>
<accession>A0A2T0BI61</accession>
<evidence type="ECO:0000256" key="1">
    <source>
        <dbReference type="ARBA" id="ARBA00022448"/>
    </source>
</evidence>
<dbReference type="InterPro" id="IPR003439">
    <property type="entry name" value="ABC_transporter-like_ATP-bd"/>
</dbReference>